<keyword evidence="5 9" id="KW-0812">Transmembrane</keyword>
<sequence>MNENIEKIKSQYEQLNNRERTMVVTAAVALVFFIPYQFIWAPIVNGVEERRSKVERMEQDLVWMQSKVNEVQQLLRQSNVNGATGQSLYGLIEKTARQKFGSDIRVQQEGKKGIRVQLKDAGFDAVMFWLDDLQVKYKANIKDFKIDRGKVAGNVRASILVEN</sequence>
<proteinExistence type="predicted"/>
<accession>A0A3B1AN16</accession>
<dbReference type="Pfam" id="PF04612">
    <property type="entry name" value="T2SSM"/>
    <property type="match status" value="1"/>
</dbReference>
<evidence type="ECO:0000256" key="5">
    <source>
        <dbReference type="ARBA" id="ARBA00022692"/>
    </source>
</evidence>
<feature type="transmembrane region" description="Helical" evidence="9">
    <location>
        <begin position="21"/>
        <end position="43"/>
    </location>
</feature>
<evidence type="ECO:0000256" key="9">
    <source>
        <dbReference type="SAM" id="Phobius"/>
    </source>
</evidence>
<keyword evidence="8 9" id="KW-0472">Membrane</keyword>
<evidence type="ECO:0000313" key="10">
    <source>
        <dbReference type="EMBL" id="VAW95304.1"/>
    </source>
</evidence>
<reference evidence="10" key="1">
    <citation type="submission" date="2018-06" db="EMBL/GenBank/DDBJ databases">
        <authorList>
            <person name="Zhirakovskaya E."/>
        </authorList>
    </citation>
    <scope>NUCLEOTIDE SEQUENCE</scope>
</reference>
<evidence type="ECO:0000256" key="3">
    <source>
        <dbReference type="ARBA" id="ARBA00022475"/>
    </source>
</evidence>
<dbReference type="Gene3D" id="3.30.1360.100">
    <property type="entry name" value="General secretion pathway protein M, EpsM"/>
    <property type="match status" value="1"/>
</dbReference>
<protein>
    <recommendedName>
        <fullName evidence="11">General secretion pathway protein M</fullName>
    </recommendedName>
</protein>
<dbReference type="GO" id="GO:0005886">
    <property type="term" value="C:plasma membrane"/>
    <property type="evidence" value="ECO:0007669"/>
    <property type="project" value="UniProtKB-SubCell"/>
</dbReference>
<gene>
    <name evidence="10" type="ORF">MNBD_GAMMA21-1445</name>
</gene>
<organism evidence="10">
    <name type="scientific">hydrothermal vent metagenome</name>
    <dbReference type="NCBI Taxonomy" id="652676"/>
    <lineage>
        <taxon>unclassified sequences</taxon>
        <taxon>metagenomes</taxon>
        <taxon>ecological metagenomes</taxon>
    </lineage>
</organism>
<dbReference type="EMBL" id="UOFR01000032">
    <property type="protein sequence ID" value="VAW95304.1"/>
    <property type="molecule type" value="Genomic_DNA"/>
</dbReference>
<evidence type="ECO:0000256" key="8">
    <source>
        <dbReference type="ARBA" id="ARBA00023136"/>
    </source>
</evidence>
<name>A0A3B1AN16_9ZZZZ</name>
<dbReference type="AlphaFoldDB" id="A0A3B1AN16"/>
<dbReference type="PIRSF" id="PIRSF006291">
    <property type="entry name" value="GspM"/>
    <property type="match status" value="1"/>
</dbReference>
<evidence type="ECO:0000256" key="1">
    <source>
        <dbReference type="ARBA" id="ARBA00004377"/>
    </source>
</evidence>
<evidence type="ECO:0000256" key="4">
    <source>
        <dbReference type="ARBA" id="ARBA00022519"/>
    </source>
</evidence>
<keyword evidence="2" id="KW-0813">Transport</keyword>
<keyword evidence="6" id="KW-0653">Protein transport</keyword>
<evidence type="ECO:0000256" key="6">
    <source>
        <dbReference type="ARBA" id="ARBA00022927"/>
    </source>
</evidence>
<keyword evidence="4" id="KW-0997">Cell inner membrane</keyword>
<dbReference type="InterPro" id="IPR023229">
    <property type="entry name" value="T2SS_M_periplasmic_sf"/>
</dbReference>
<dbReference type="GO" id="GO:0015627">
    <property type="term" value="C:type II protein secretion system complex"/>
    <property type="evidence" value="ECO:0007669"/>
    <property type="project" value="InterPro"/>
</dbReference>
<dbReference type="GO" id="GO:0015628">
    <property type="term" value="P:protein secretion by the type II secretion system"/>
    <property type="evidence" value="ECO:0007669"/>
    <property type="project" value="InterPro"/>
</dbReference>
<evidence type="ECO:0000256" key="7">
    <source>
        <dbReference type="ARBA" id="ARBA00022989"/>
    </source>
</evidence>
<comment type="subcellular location">
    <subcellularLocation>
        <location evidence="1">Cell inner membrane</location>
        <topology evidence="1">Single-pass membrane protein</topology>
    </subcellularLocation>
</comment>
<evidence type="ECO:0000256" key="2">
    <source>
        <dbReference type="ARBA" id="ARBA00022448"/>
    </source>
</evidence>
<dbReference type="InterPro" id="IPR007690">
    <property type="entry name" value="T2SS_GspM"/>
</dbReference>
<keyword evidence="3" id="KW-1003">Cell membrane</keyword>
<evidence type="ECO:0008006" key="11">
    <source>
        <dbReference type="Google" id="ProtNLM"/>
    </source>
</evidence>
<keyword evidence="7 9" id="KW-1133">Transmembrane helix</keyword>
<dbReference type="SUPFAM" id="SSF103054">
    <property type="entry name" value="General secretion pathway protein M, EpsM"/>
    <property type="match status" value="1"/>
</dbReference>